<dbReference type="EMBL" id="SRMD01000086">
    <property type="protein sequence ID" value="TQW15011.1"/>
    <property type="molecule type" value="Genomic_DNA"/>
</dbReference>
<reference evidence="1 2" key="1">
    <citation type="submission" date="2019-04" db="EMBL/GenBank/DDBJ databases">
        <title>Lactobacillus gasseri 7171 assembly.</title>
        <authorList>
            <person name="Joris B.R."/>
            <person name="Giguere D."/>
        </authorList>
    </citation>
    <scope>NUCLEOTIDE SEQUENCE [LARGE SCALE GENOMIC DNA]</scope>
    <source>
        <strain evidence="1 2">7171</strain>
    </source>
</reference>
<dbReference type="Proteomes" id="UP000316012">
    <property type="component" value="Unassembled WGS sequence"/>
</dbReference>
<protein>
    <submittedName>
        <fullName evidence="1">Uncharacterized protein</fullName>
    </submittedName>
</protein>
<keyword evidence="2" id="KW-1185">Reference proteome</keyword>
<accession>A0ABY3BG10</accession>
<gene>
    <name evidence="1" type="ORF">FIPPAONL_01222</name>
</gene>
<evidence type="ECO:0000313" key="2">
    <source>
        <dbReference type="Proteomes" id="UP000316012"/>
    </source>
</evidence>
<comment type="caution">
    <text evidence="1">The sequence shown here is derived from an EMBL/GenBank/DDBJ whole genome shotgun (WGS) entry which is preliminary data.</text>
</comment>
<name>A0ABY3BG10_LACGS</name>
<proteinExistence type="predicted"/>
<sequence>MTKDDKNKKLVTDQDIEDMLDNATSFSGEPMTEHDRKVIREYLQKLYHKK</sequence>
<dbReference type="RefSeq" id="WP_155640135.1">
    <property type="nucleotide sequence ID" value="NZ_JASOGL010000005.1"/>
</dbReference>
<evidence type="ECO:0000313" key="1">
    <source>
        <dbReference type="EMBL" id="TQW15011.1"/>
    </source>
</evidence>
<organism evidence="1 2">
    <name type="scientific">Lactobacillus gasseri</name>
    <dbReference type="NCBI Taxonomy" id="1596"/>
    <lineage>
        <taxon>Bacteria</taxon>
        <taxon>Bacillati</taxon>
        <taxon>Bacillota</taxon>
        <taxon>Bacilli</taxon>
        <taxon>Lactobacillales</taxon>
        <taxon>Lactobacillaceae</taxon>
        <taxon>Lactobacillus</taxon>
    </lineage>
</organism>